<evidence type="ECO:0000313" key="5">
    <source>
        <dbReference type="EMBL" id="KAG9334955.1"/>
    </source>
</evidence>
<gene>
    <name evidence="5" type="ORF">JZ751_006278</name>
</gene>
<comment type="similarity">
    <text evidence="1">Belongs to the glycosyltransferase 8 family.</text>
</comment>
<dbReference type="PANTHER" id="PTHR13778">
    <property type="entry name" value="GLYCOSYLTRANSFERASE 8 DOMAIN-CONTAINING PROTEIN"/>
    <property type="match status" value="1"/>
</dbReference>
<feature type="compositionally biased region" description="Basic and acidic residues" evidence="4">
    <location>
        <begin position="118"/>
        <end position="133"/>
    </location>
</feature>
<keyword evidence="6" id="KW-1185">Reference proteome</keyword>
<evidence type="ECO:0000256" key="3">
    <source>
        <dbReference type="ARBA" id="ARBA00022679"/>
    </source>
</evidence>
<dbReference type="InterPro" id="IPR050748">
    <property type="entry name" value="Glycosyltrans_8_dom-fam"/>
</dbReference>
<accession>A0A8T2N3D6</accession>
<evidence type="ECO:0000313" key="6">
    <source>
        <dbReference type="Proteomes" id="UP000824540"/>
    </source>
</evidence>
<keyword evidence="2" id="KW-0328">Glycosyltransferase</keyword>
<dbReference type="Pfam" id="PF01501">
    <property type="entry name" value="Glyco_transf_8"/>
    <property type="match status" value="3"/>
</dbReference>
<keyword evidence="3" id="KW-0808">Transferase</keyword>
<organism evidence="5 6">
    <name type="scientific">Albula glossodonta</name>
    <name type="common">roundjaw bonefish</name>
    <dbReference type="NCBI Taxonomy" id="121402"/>
    <lineage>
        <taxon>Eukaryota</taxon>
        <taxon>Metazoa</taxon>
        <taxon>Chordata</taxon>
        <taxon>Craniata</taxon>
        <taxon>Vertebrata</taxon>
        <taxon>Euteleostomi</taxon>
        <taxon>Actinopterygii</taxon>
        <taxon>Neopterygii</taxon>
        <taxon>Teleostei</taxon>
        <taxon>Albuliformes</taxon>
        <taxon>Albulidae</taxon>
        <taxon>Albula</taxon>
    </lineage>
</organism>
<dbReference type="GO" id="GO:0008194">
    <property type="term" value="F:UDP-glycosyltransferase activity"/>
    <property type="evidence" value="ECO:0007669"/>
    <property type="project" value="UniProtKB-ARBA"/>
</dbReference>
<feature type="region of interest" description="Disordered" evidence="4">
    <location>
        <begin position="1"/>
        <end position="52"/>
    </location>
</feature>
<feature type="region of interest" description="Disordered" evidence="4">
    <location>
        <begin position="100"/>
        <end position="133"/>
    </location>
</feature>
<dbReference type="PANTHER" id="PTHR13778:SF2">
    <property type="entry name" value="GLYCOSYLTRANSFERASE 8 DOMAIN-CONTAINING PROTEIN 2"/>
    <property type="match status" value="1"/>
</dbReference>
<dbReference type="EMBL" id="JAFBMS010000133">
    <property type="protein sequence ID" value="KAG9334955.1"/>
    <property type="molecule type" value="Genomic_DNA"/>
</dbReference>
<dbReference type="Proteomes" id="UP000824540">
    <property type="component" value="Unassembled WGS sequence"/>
</dbReference>
<evidence type="ECO:0000256" key="4">
    <source>
        <dbReference type="SAM" id="MobiDB-lite"/>
    </source>
</evidence>
<evidence type="ECO:0000256" key="2">
    <source>
        <dbReference type="ARBA" id="ARBA00022676"/>
    </source>
</evidence>
<protein>
    <recommendedName>
        <fullName evidence="7">Glycosyltransferase 8 domain-containing protein 2</fullName>
    </recommendedName>
</protein>
<evidence type="ECO:0000256" key="1">
    <source>
        <dbReference type="ARBA" id="ARBA00006351"/>
    </source>
</evidence>
<name>A0A8T2N3D6_9TELE</name>
<evidence type="ECO:0008006" key="7">
    <source>
        <dbReference type="Google" id="ProtNLM"/>
    </source>
</evidence>
<dbReference type="InterPro" id="IPR002495">
    <property type="entry name" value="Glyco_trans_8"/>
</dbReference>
<reference evidence="5" key="1">
    <citation type="thesis" date="2021" institute="BYU ScholarsArchive" country="Provo, UT, USA">
        <title>Applications of and Algorithms for Genome Assembly and Genomic Analyses with an Emphasis on Marine Teleosts.</title>
        <authorList>
            <person name="Pickett B.D."/>
        </authorList>
    </citation>
    <scope>NUCLEOTIDE SEQUENCE</scope>
    <source>
        <strain evidence="5">HI-2016</strain>
    </source>
</reference>
<dbReference type="SUPFAM" id="SSF53448">
    <property type="entry name" value="Nucleotide-diphospho-sugar transferases"/>
    <property type="match status" value="1"/>
</dbReference>
<comment type="caution">
    <text evidence="5">The sequence shown here is derived from an EMBL/GenBank/DDBJ whole genome shotgun (WGS) entry which is preliminary data.</text>
</comment>
<dbReference type="OrthoDB" id="411524at2759"/>
<dbReference type="AlphaFoldDB" id="A0A8T2N3D6"/>
<proteinExistence type="inferred from homology"/>
<dbReference type="InterPro" id="IPR029044">
    <property type="entry name" value="Nucleotide-diphossugar_trans"/>
</dbReference>
<dbReference type="Gene3D" id="3.90.550.10">
    <property type="entry name" value="Spore Coat Polysaccharide Biosynthesis Protein SpsA, Chain A"/>
    <property type="match status" value="1"/>
</dbReference>
<sequence length="517" mass="58585">MGTLPPPTEPLRSQSPPGSSGGLYQKPVQIRRPAAPPTPDLGRFTEPDPGPLAALGAHLKRSRPARPPFAQLISLNRVLLMLLILMVYIILYSKVHKVQPQPGSADESDRPETAAVHKAAEQKVEQRQVEQRQADPRQVELKVEAIGQVEDVDDGSILVVICASRERMGAAMTTINSVRSNTQAKVLFYIVTLRDSVAYARQYIEKSDLKDIKFKILEFNPMILKGKIKTDSSRPDLKHPLNFVRFYLPLLVSGYKKVIYLDDDIIVQGTRSDDGFHPPPNSHLLLERRREVGRIEREGGDIQDLYNTKLDPGHAAAFATDCDLPSEVVRSMGMQVRQHTCVGSNVGQTTYMGFLDYRREKVRELGMNPSECSFNPGVIVANVEEWRQQRITKQLENCMQDNVRPLCVPPVWFSPRILFSALRDNLYSNSMAGGVATPPMLVAFYQKYSDIDPSWHVGHLGWSPDTWYSESFLQEANLLHWNGRFKPWDFPSVYMEMWERWFVPDPTGRFMLVRSNG</sequence>
<dbReference type="GO" id="GO:0005794">
    <property type="term" value="C:Golgi apparatus"/>
    <property type="evidence" value="ECO:0007669"/>
    <property type="project" value="TreeGrafter"/>
</dbReference>